<protein>
    <submittedName>
        <fullName evidence="1">Rhamnosyl transferase</fullName>
    </submittedName>
</protein>
<gene>
    <name evidence="1" type="ORF">PVT71_07275</name>
</gene>
<dbReference type="AlphaFoldDB" id="A0AAU8ACW7"/>
<sequence length="271" mass="30203">MQIIGLCRFSYPAEGGFQVEHESLAARIAYLYAPARMEERLRHFECICLPGLKAQTDPDFIFLVLVGDAMPLPYLARLQELLADFPQARIVSRPPGPHRQVCQEVINAARDLALPCLEFRHDDDDAVAVTFVEELRAAALDISALRARHRLVALDWNRGYVARPDAAGLCAEPSVTPFWGVAQAVAVAPGVRQSNMNFGHAKLIEFMPTLSFTDRPMYLRGHNDHNDSRQKKHVKPVELPRLDAAGEAEMKRLFAIDADHVRRVFAGVAAS</sequence>
<dbReference type="RefSeq" id="WP_353471138.1">
    <property type="nucleotide sequence ID" value="NZ_CP123384.1"/>
</dbReference>
<dbReference type="GO" id="GO:0016740">
    <property type="term" value="F:transferase activity"/>
    <property type="evidence" value="ECO:0007669"/>
    <property type="project" value="UniProtKB-KW"/>
</dbReference>
<name>A0AAU8ACW7_9RHOB</name>
<reference evidence="1" key="1">
    <citation type="submission" date="2023-02" db="EMBL/GenBank/DDBJ databases">
        <title>Description and genomic characterization of Salipiger bruguierae sp. nov., isolated from the sediment of mangrove plant Bruguiera sexangula.</title>
        <authorList>
            <person name="Long M."/>
        </authorList>
    </citation>
    <scope>NUCLEOTIDE SEQUENCE</scope>
    <source>
        <strain evidence="1">H15</strain>
    </source>
</reference>
<keyword evidence="1" id="KW-0808">Transferase</keyword>
<proteinExistence type="predicted"/>
<dbReference type="EMBL" id="CP123384">
    <property type="protein sequence ID" value="XCC92298.1"/>
    <property type="molecule type" value="Genomic_DNA"/>
</dbReference>
<evidence type="ECO:0000313" key="1">
    <source>
        <dbReference type="EMBL" id="XCC92298.1"/>
    </source>
</evidence>
<dbReference type="Pfam" id="PF11316">
    <property type="entry name" value="Rhamno_transf"/>
    <property type="match status" value="1"/>
</dbReference>
<accession>A0AAU8ACW7</accession>
<organism evidence="1">
    <name type="scientific">Alloyangia sp. H15</name>
    <dbReference type="NCBI Taxonomy" id="3029062"/>
    <lineage>
        <taxon>Bacteria</taxon>
        <taxon>Pseudomonadati</taxon>
        <taxon>Pseudomonadota</taxon>
        <taxon>Alphaproteobacteria</taxon>
        <taxon>Rhodobacterales</taxon>
        <taxon>Roseobacteraceae</taxon>
        <taxon>Alloyangia</taxon>
    </lineage>
</organism>
<dbReference type="InterPro" id="IPR021466">
    <property type="entry name" value="Put_rhamnosyl_transferase"/>
</dbReference>